<feature type="domain" description="Xrn1 N-terminal" evidence="6">
    <location>
        <begin position="1"/>
        <end position="224"/>
    </location>
</feature>
<sequence length="1890" mass="211517">MGVPKFFRWISARYPCINVVIQDDQVPTIDHFFLDMNGILHTCSHPDGNPNSMPEDVIFQNIKNYTQYLVQLIRPRKTLFLAVDGVAPRAKMTQQRARRFQSAQEARKTKADAQKRGHATSGELFDPCVISPGTEFMDRLHNVLKEFVKEQANQNEAWKHVDIILSGHDCPGEGEHKIREYLSFKRRQPDYCPNERYCIYGMDADLIFLGLTTHELNMCILRENVVKTKTCVADQLPFCVTYLSILREYIDREFEALKNSLPFPYDLERIVDDWIFMAFLLGNDFIPHIPNLHIHAESLLVLWDTYHVVLPQLDGYLVEYGRLNLQRFHCYIEELSKFEQSWFEEREADHRWMRGKRGAQMARELATLGDGVGSTEQHQVKNTSYPSKELPSNSPDPKPRKSIETELSSLTALTSLFAADDLFHGEFLDETEELIAEGVISNIPSAEKIKPQNDLIASQLVDADQLLSSSSSVEDDAELLSDEDELVYRMHRRDYYWTKLSIPVGSEEELKRCLMPLVTDYVRMLQWILSYYFLRVADWNFYYAYHYAPFACDLMLYTAQFANSQLGSSSDNEDLSWTKFDFDSQPVLPFVQQMMIMPADGAYIVPQVFRSLMTSSDSPLAPFFPETFSTDINGKIASWEAVVLIPFIDEIVLLKAMEPLNKGLTAAEQKRNQHKSHLFYPACPPDPCGCPKISVVQFAHAYFREHALWTVAEMQEFYNRPERAISTDFPSLFRLPFATALRHIPVHIFETPSKLQSLTLCVKRCKELTGISMEQLANRLLGHPIRVRWPHCAVVMPVRIMNHSEVWELQDFNMSPVHPSVARTKKTGKPIAKLTRSVRGDPNILVQDPLKQPSEVNWFLSRVEEIRRFLKNRRAILLSDENTDNELVNNDSSPVLIFSRKLEGWSVKPSTPTNSKHSGDPQFHLVPNFVRSRANNGNQLDLSAVTLRVGSSWSAAFPPGRARKTKRAAVVPAMRPEPAHGNCDGLDLDLLDLVVPGGLPPPALLTHIKADWDGDQRLSLLSVFHVGQLVFVQTPPHTGRVGEVVGVRVTHGSVTVRLYPQSSSHPIDLAPLRRKLSETRTACYMPTSQLAASTGLNPATVARITGTVLVCTTDKDTPHDSQAAAVKNTDQVDKAAAASEVNLCDNTSASKNLKNTQDRKYLWNIGLNLRRNKTRAQVLGWSRFCPDRSSWVFSNCTADSLLAYSNEFPRLWSLVAAQNENTRSGGPIICDLPRGDLDAAVEFLEQSGCRSAAVVPADGSYLDCDFIKRIRTIVYPDLTDGGGETDIAGHVYQPLDRKAWQKSHAIHCAPESLFVPMNGSRSLYPSSDGASHKFSMNGFCLLDRVTFCKSGQTVPIGLFGTVIGVTPNGLSQTVEVMFDKEFPGAVDIRGSGPCCAVLASTSLLKVVPEQIPQKPKPKPQSNSGCTSTPTNANNNKPVDRFSRSFVAQPNCANFDPPQQSRPWPKPRRRKRRSSKTPSANTPAADFEPTPQNNMTTDFKAEIEELNALLFAHKIHGPTSDAPALCTESIPSSWVNDTPAYSYDDLNISKTGLRRSSVNCLPSPPELPLPPDSWAADTSELQLQMDESLRTAALSTPQVDPTDKAGKKKNKKSGTTSQQKKPIQKQFCSTENLSRWGPASPYPQPPVAVQCPAGFESFCGQPVFPATPAGLVHPQDYPLRPAQWQPDPSGWVQPCYGSEFDPRQQLSFVAPRPSGNPPYIPQRPAADYLLYGEQAGARVPCGPRAIPTWSYPRQPHPSGYFGPGPPPQHLENGVPLQHQYYRDYYSDTYMYRPIYTNRCPAPPAQCPPGRPRFSPAPPPNFSGRASQPTFKTPEPPAGSGGPRAADAKKMFLPPQVKRSSPVSLHCHSVCRPTKRYSLFDQINLDLGSHPS</sequence>
<feature type="region of interest" description="Disordered" evidence="5">
    <location>
        <begin position="93"/>
        <end position="119"/>
    </location>
</feature>
<evidence type="ECO:0000256" key="2">
    <source>
        <dbReference type="ARBA" id="ARBA00022801"/>
    </source>
</evidence>
<dbReference type="GO" id="GO:0016075">
    <property type="term" value="P:rRNA catabolic process"/>
    <property type="evidence" value="ECO:0007669"/>
    <property type="project" value="TreeGrafter"/>
</dbReference>
<feature type="compositionally biased region" description="Basic and acidic residues" evidence="5">
    <location>
        <begin position="105"/>
        <end position="115"/>
    </location>
</feature>
<feature type="compositionally biased region" description="Pro residues" evidence="5">
    <location>
        <begin position="1801"/>
        <end position="1819"/>
    </location>
</feature>
<dbReference type="Pfam" id="PF03159">
    <property type="entry name" value="XRN_N"/>
    <property type="match status" value="1"/>
</dbReference>
<dbReference type="Gene3D" id="1.25.40.1050">
    <property type="match status" value="1"/>
</dbReference>
<organism evidence="11 12">
    <name type="scientific">Opisthorchis felineus</name>
    <dbReference type="NCBI Taxonomy" id="147828"/>
    <lineage>
        <taxon>Eukaryota</taxon>
        <taxon>Metazoa</taxon>
        <taxon>Spiralia</taxon>
        <taxon>Lophotrochozoa</taxon>
        <taxon>Platyhelminthes</taxon>
        <taxon>Trematoda</taxon>
        <taxon>Digenea</taxon>
        <taxon>Opisthorchiida</taxon>
        <taxon>Opisthorchiata</taxon>
        <taxon>Opisthorchiidae</taxon>
        <taxon>Opisthorchis</taxon>
    </lineage>
</organism>
<dbReference type="GO" id="GO:0005634">
    <property type="term" value="C:nucleus"/>
    <property type="evidence" value="ECO:0007669"/>
    <property type="project" value="TreeGrafter"/>
</dbReference>
<dbReference type="GO" id="GO:0004534">
    <property type="term" value="F:5'-3' RNA exonuclease activity"/>
    <property type="evidence" value="ECO:0007669"/>
    <property type="project" value="TreeGrafter"/>
</dbReference>
<keyword evidence="3" id="KW-0269">Exonuclease</keyword>
<feature type="compositionally biased region" description="Polar residues" evidence="5">
    <location>
        <begin position="1421"/>
        <end position="1436"/>
    </location>
</feature>
<feature type="compositionally biased region" description="Polar residues" evidence="5">
    <location>
        <begin position="374"/>
        <end position="395"/>
    </location>
</feature>
<dbReference type="InterPro" id="IPR027073">
    <property type="entry name" value="5_3_exoribonuclease"/>
</dbReference>
<feature type="compositionally biased region" description="Basic residues" evidence="5">
    <location>
        <begin position="1464"/>
        <end position="1474"/>
    </location>
</feature>
<feature type="region of interest" description="Disordered" evidence="5">
    <location>
        <begin position="1411"/>
        <end position="1494"/>
    </location>
</feature>
<evidence type="ECO:0000259" key="6">
    <source>
        <dbReference type="Pfam" id="PF03159"/>
    </source>
</evidence>
<evidence type="ECO:0000259" key="9">
    <source>
        <dbReference type="Pfam" id="PF18332"/>
    </source>
</evidence>
<keyword evidence="2" id="KW-0378">Hydrolase</keyword>
<feature type="region of interest" description="Disordered" evidence="5">
    <location>
        <begin position="1801"/>
        <end position="1845"/>
    </location>
</feature>
<reference evidence="11 12" key="1">
    <citation type="journal article" date="2019" name="BMC Genomics">
        <title>New insights from Opisthorchis felineus genome: update on genomics of the epidemiologically important liver flukes.</title>
        <authorList>
            <person name="Ershov N.I."/>
            <person name="Mordvinov V.A."/>
            <person name="Prokhortchouk E.B."/>
            <person name="Pakharukova M.Y."/>
            <person name="Gunbin K.V."/>
            <person name="Ustyantsev K."/>
            <person name="Genaev M.A."/>
            <person name="Blinov A.G."/>
            <person name="Mazur A."/>
            <person name="Boulygina E."/>
            <person name="Tsygankova S."/>
            <person name="Khrameeva E."/>
            <person name="Chekanov N."/>
            <person name="Fan G."/>
            <person name="Xiao A."/>
            <person name="Zhang H."/>
            <person name="Xu X."/>
            <person name="Yang H."/>
            <person name="Solovyev V."/>
            <person name="Lee S.M."/>
            <person name="Liu X."/>
            <person name="Afonnikov D.A."/>
            <person name="Skryabin K.G."/>
        </authorList>
    </citation>
    <scope>NUCLEOTIDE SEQUENCE [LARGE SCALE GENOMIC DNA]</scope>
    <source>
        <strain evidence="11">AK-0245</strain>
        <tissue evidence="11">Whole organism</tissue>
    </source>
</reference>
<comment type="caution">
    <text evidence="11">The sequence shown here is derived from an EMBL/GenBank/DDBJ whole genome shotgun (WGS) entry which is preliminary data.</text>
</comment>
<dbReference type="Proteomes" id="UP000308267">
    <property type="component" value="Unassembled WGS sequence"/>
</dbReference>
<keyword evidence="12" id="KW-1185">Reference proteome</keyword>
<dbReference type="Pfam" id="PF18129">
    <property type="entry name" value="SH3_12"/>
    <property type="match status" value="1"/>
</dbReference>
<feature type="region of interest" description="Disordered" evidence="5">
    <location>
        <begin position="372"/>
        <end position="403"/>
    </location>
</feature>
<dbReference type="EMBL" id="SJOL01008080">
    <property type="protein sequence ID" value="TGZ61177.1"/>
    <property type="molecule type" value="Genomic_DNA"/>
</dbReference>
<evidence type="ECO:0000259" key="10">
    <source>
        <dbReference type="Pfam" id="PF18334"/>
    </source>
</evidence>
<keyword evidence="1" id="KW-0540">Nuclease</keyword>
<comment type="similarity">
    <text evidence="4">Belongs to the 5'-3' exonuclease family.</text>
</comment>
<feature type="domain" description="Exoribonuclease Xrn1 D2/D3" evidence="10">
    <location>
        <begin position="1161"/>
        <end position="1272"/>
    </location>
</feature>
<evidence type="ECO:0000259" key="7">
    <source>
        <dbReference type="Pfam" id="PF17846"/>
    </source>
</evidence>
<dbReference type="OrthoDB" id="372487at2759"/>
<feature type="domain" description="5'-3' exoribonuclease 1 D1" evidence="9">
    <location>
        <begin position="728"/>
        <end position="809"/>
    </location>
</feature>
<dbReference type="InterPro" id="IPR040992">
    <property type="entry name" value="XRN1_D1"/>
</dbReference>
<evidence type="ECO:0000313" key="11">
    <source>
        <dbReference type="EMBL" id="TGZ61177.1"/>
    </source>
</evidence>
<dbReference type="InterPro" id="IPR047008">
    <property type="entry name" value="XRN1_SH3_sf"/>
</dbReference>
<protein>
    <submittedName>
        <fullName evidence="11">Uncharacterized protein</fullName>
    </submittedName>
</protein>
<dbReference type="Gene3D" id="3.40.50.12390">
    <property type="match status" value="2"/>
</dbReference>
<evidence type="ECO:0000313" key="12">
    <source>
        <dbReference type="Proteomes" id="UP000308267"/>
    </source>
</evidence>
<name>A0A4S2LKX5_OPIFE</name>
<dbReference type="GO" id="GO:0000956">
    <property type="term" value="P:nuclear-transcribed mRNA catabolic process"/>
    <property type="evidence" value="ECO:0007669"/>
    <property type="project" value="TreeGrafter"/>
</dbReference>
<dbReference type="Pfam" id="PF18334">
    <property type="entry name" value="XRN1_D2_D3"/>
    <property type="match status" value="1"/>
</dbReference>
<dbReference type="Gene3D" id="2.170.260.40">
    <property type="match status" value="1"/>
</dbReference>
<dbReference type="GO" id="GO:0003723">
    <property type="term" value="F:RNA binding"/>
    <property type="evidence" value="ECO:0007669"/>
    <property type="project" value="TreeGrafter"/>
</dbReference>
<evidence type="ECO:0000259" key="8">
    <source>
        <dbReference type="Pfam" id="PF18129"/>
    </source>
</evidence>
<evidence type="ECO:0000256" key="5">
    <source>
        <dbReference type="SAM" id="MobiDB-lite"/>
    </source>
</evidence>
<proteinExistence type="inferred from homology"/>
<gene>
    <name evidence="11" type="ORF">CRM22_008132</name>
</gene>
<dbReference type="InterPro" id="IPR047007">
    <property type="entry name" value="XRN1_D1_sf"/>
</dbReference>
<dbReference type="STRING" id="147828.A0A4S2LKX5"/>
<accession>A0A4S2LKX5</accession>
<dbReference type="PANTHER" id="PTHR12341:SF7">
    <property type="entry name" value="5'-3' EXORIBONUCLEASE 1"/>
    <property type="match status" value="1"/>
</dbReference>
<dbReference type="Gene3D" id="2.30.30.750">
    <property type="match status" value="1"/>
</dbReference>
<evidence type="ECO:0000256" key="3">
    <source>
        <dbReference type="ARBA" id="ARBA00022839"/>
    </source>
</evidence>
<dbReference type="InterPro" id="IPR041412">
    <property type="entry name" value="Xrn1_helical"/>
</dbReference>
<dbReference type="Pfam" id="PF17846">
    <property type="entry name" value="XRN_M"/>
    <property type="match status" value="1"/>
</dbReference>
<feature type="domain" description="5'-3' exoribonuclease 1 SH3-like" evidence="8">
    <location>
        <begin position="1339"/>
        <end position="1404"/>
    </location>
</feature>
<dbReference type="CDD" id="cd18673">
    <property type="entry name" value="PIN_XRN1-2-like"/>
    <property type="match status" value="1"/>
</dbReference>
<dbReference type="PANTHER" id="PTHR12341">
    <property type="entry name" value="5'-&gt;3' EXORIBONUCLEASE"/>
    <property type="match status" value="1"/>
</dbReference>
<feature type="region of interest" description="Disordered" evidence="5">
    <location>
        <begin position="1592"/>
        <end position="1627"/>
    </location>
</feature>
<dbReference type="Pfam" id="PF18332">
    <property type="entry name" value="XRN1_D1"/>
    <property type="match status" value="1"/>
</dbReference>
<evidence type="ECO:0000256" key="1">
    <source>
        <dbReference type="ARBA" id="ARBA00022722"/>
    </source>
</evidence>
<dbReference type="InterPro" id="IPR041106">
    <property type="entry name" value="XRN1_D2_D3"/>
</dbReference>
<evidence type="ECO:0000256" key="4">
    <source>
        <dbReference type="ARBA" id="ARBA00038299"/>
    </source>
</evidence>
<feature type="domain" description="Xrn1 helical" evidence="7">
    <location>
        <begin position="265"/>
        <end position="680"/>
    </location>
</feature>
<dbReference type="InterPro" id="IPR004859">
    <property type="entry name" value="Xrn1_N"/>
</dbReference>
<dbReference type="InterPro" id="IPR041385">
    <property type="entry name" value="SH3_12"/>
</dbReference>